<evidence type="ECO:0000313" key="8">
    <source>
        <dbReference type="Proteomes" id="UP000087171"/>
    </source>
</evidence>
<dbReference type="PANTHER" id="PTHR10502:SF197">
    <property type="entry name" value="ANNEXIN"/>
    <property type="match status" value="1"/>
</dbReference>
<dbReference type="SMART" id="SM00335">
    <property type="entry name" value="ANX"/>
    <property type="match status" value="4"/>
</dbReference>
<feature type="binding site" evidence="6">
    <location>
        <position position="27"/>
    </location>
    <ligand>
        <name>Ca(2+)</name>
        <dbReference type="ChEBI" id="CHEBI:29108"/>
        <label>1</label>
    </ligand>
</feature>
<keyword evidence="1 6" id="KW-0479">Metal-binding</keyword>
<feature type="binding site" evidence="6">
    <location>
        <position position="23"/>
    </location>
    <ligand>
        <name>Ca(2+)</name>
        <dbReference type="ChEBI" id="CHEBI:29108"/>
        <label>1</label>
    </ligand>
</feature>
<dbReference type="GO" id="GO:0005544">
    <property type="term" value="F:calcium-dependent phospholipid binding"/>
    <property type="evidence" value="ECO:0007669"/>
    <property type="project" value="UniProtKB-KW"/>
</dbReference>
<dbReference type="STRING" id="3827.A0A1S2YWG7"/>
<evidence type="ECO:0000256" key="4">
    <source>
        <dbReference type="ARBA" id="ARBA00023216"/>
    </source>
</evidence>
<organism evidence="8 9">
    <name type="scientific">Cicer arietinum</name>
    <name type="common">Chickpea</name>
    <name type="synonym">Garbanzo</name>
    <dbReference type="NCBI Taxonomy" id="3827"/>
    <lineage>
        <taxon>Eukaryota</taxon>
        <taxon>Viridiplantae</taxon>
        <taxon>Streptophyta</taxon>
        <taxon>Embryophyta</taxon>
        <taxon>Tracheophyta</taxon>
        <taxon>Spermatophyta</taxon>
        <taxon>Magnoliopsida</taxon>
        <taxon>eudicotyledons</taxon>
        <taxon>Gunneridae</taxon>
        <taxon>Pentapetalae</taxon>
        <taxon>rosids</taxon>
        <taxon>fabids</taxon>
        <taxon>Fabales</taxon>
        <taxon>Fabaceae</taxon>
        <taxon>Papilionoideae</taxon>
        <taxon>50 kb inversion clade</taxon>
        <taxon>NPAAA clade</taxon>
        <taxon>Hologalegina</taxon>
        <taxon>IRL clade</taxon>
        <taxon>Cicereae</taxon>
        <taxon>Cicer</taxon>
    </lineage>
</organism>
<keyword evidence="5 7" id="KW-0111">Calcium/phospholipid-binding</keyword>
<dbReference type="PROSITE" id="PS51897">
    <property type="entry name" value="ANNEXIN_2"/>
    <property type="match status" value="4"/>
</dbReference>
<gene>
    <name evidence="9" type="primary">LOC101510205</name>
</gene>
<evidence type="ECO:0000256" key="1">
    <source>
        <dbReference type="ARBA" id="ARBA00022723"/>
    </source>
</evidence>
<dbReference type="InterPro" id="IPR018502">
    <property type="entry name" value="Annexin_repeat"/>
</dbReference>
<dbReference type="PRINTS" id="PR01814">
    <property type="entry name" value="ANNEXINPLANT"/>
</dbReference>
<dbReference type="RefSeq" id="XP_004511018.1">
    <property type="nucleotide sequence ID" value="XM_004510961.2"/>
</dbReference>
<dbReference type="PROSITE" id="PS00223">
    <property type="entry name" value="ANNEXIN_1"/>
    <property type="match status" value="1"/>
</dbReference>
<dbReference type="GeneID" id="101510205"/>
<proteinExistence type="inferred from homology"/>
<feature type="binding site" evidence="6">
    <location>
        <position position="254"/>
    </location>
    <ligand>
        <name>Ca(2+)</name>
        <dbReference type="ChEBI" id="CHEBI:29108"/>
        <label>1</label>
    </ligand>
</feature>
<dbReference type="Pfam" id="PF00191">
    <property type="entry name" value="Annexin"/>
    <property type="match status" value="4"/>
</dbReference>
<name>A0A1S2YWG7_CICAR</name>
<dbReference type="Proteomes" id="UP000087171">
    <property type="component" value="Chromosome Ca7"/>
</dbReference>
<keyword evidence="2 7" id="KW-0677">Repeat</keyword>
<protein>
    <recommendedName>
        <fullName evidence="7">Annexin</fullName>
    </recommendedName>
</protein>
<comment type="domain">
    <text evidence="7">A pair of annexin repeats may form one binding site for calcium and phospholipid.</text>
</comment>
<dbReference type="InterPro" id="IPR037104">
    <property type="entry name" value="Annexin_sf"/>
</dbReference>
<feature type="binding site" evidence="6">
    <location>
        <position position="296"/>
    </location>
    <ligand>
        <name>Ca(2+)</name>
        <dbReference type="ChEBI" id="CHEBI:29108"/>
        <label>1</label>
    </ligand>
</feature>
<evidence type="ECO:0000256" key="5">
    <source>
        <dbReference type="ARBA" id="ARBA00023302"/>
    </source>
</evidence>
<feature type="binding site" evidence="6">
    <location>
        <position position="256"/>
    </location>
    <ligand>
        <name>Ca(2+)</name>
        <dbReference type="ChEBI" id="CHEBI:29108"/>
        <label>1</label>
    </ligand>
</feature>
<evidence type="ECO:0000256" key="2">
    <source>
        <dbReference type="ARBA" id="ARBA00022737"/>
    </source>
</evidence>
<dbReference type="OrthoDB" id="37886at2759"/>
<feature type="binding site" evidence="6">
    <location>
        <position position="294"/>
    </location>
    <ligand>
        <name>Ca(2+)</name>
        <dbReference type="ChEBI" id="CHEBI:29108"/>
        <label>1</label>
    </ligand>
</feature>
<evidence type="ECO:0000256" key="6">
    <source>
        <dbReference type="PIRSR" id="PIRSR609118-1"/>
    </source>
</evidence>
<evidence type="ECO:0000256" key="3">
    <source>
        <dbReference type="ARBA" id="ARBA00022837"/>
    </source>
</evidence>
<evidence type="ECO:0000256" key="7">
    <source>
        <dbReference type="RuleBase" id="RU003540"/>
    </source>
</evidence>
<dbReference type="GO" id="GO:0009409">
    <property type="term" value="P:response to cold"/>
    <property type="evidence" value="ECO:0007669"/>
    <property type="project" value="TreeGrafter"/>
</dbReference>
<dbReference type="GO" id="GO:0009414">
    <property type="term" value="P:response to water deprivation"/>
    <property type="evidence" value="ECO:0007669"/>
    <property type="project" value="TreeGrafter"/>
</dbReference>
<dbReference type="SUPFAM" id="SSF47874">
    <property type="entry name" value="Annexin"/>
    <property type="match status" value="1"/>
</dbReference>
<accession>A0A1S2YWG7</accession>
<keyword evidence="4 7" id="KW-0041">Annexin</keyword>
<dbReference type="GO" id="GO:0005737">
    <property type="term" value="C:cytoplasm"/>
    <property type="evidence" value="ECO:0007669"/>
    <property type="project" value="TreeGrafter"/>
</dbReference>
<dbReference type="FunFam" id="1.10.220.10:FF:000009">
    <property type="entry name" value="Annexin"/>
    <property type="match status" value="1"/>
</dbReference>
<dbReference type="AlphaFoldDB" id="A0A1S2YWG7"/>
<dbReference type="FunFam" id="1.10.220.10:FF:000008">
    <property type="entry name" value="Annexin"/>
    <property type="match status" value="1"/>
</dbReference>
<sequence length="314" mass="36140">MSTVIAPSINTPQEDAEALRKAFEGWGTDENTVISILGHRTSHQIQLIRKSYEDIYHEDLVKRLESEIKGDFEKAVYRWILEPADRDAVLVHVAIKSGKNYNVIVEISSVLSPEELFNVRRAYINRYKHSIEEDLAIHTSGHLRQLLVGLVTSYRYTGDEINAKLAQSEAEILHESVKEKKGSHEEAIRILTTRSKTQLIATFNRYRETHGGSITKKLLDEGSDDFQKSLYTTIRCFNDHVKYYEKVVRDAVKKIGTDEDALTRVIVSRAYTDLKNISDVYYKRNSVLLEHVIAKEISGDYKKFLLTILGWWHL</sequence>
<keyword evidence="8" id="KW-1185">Reference proteome</keyword>
<comment type="similarity">
    <text evidence="7">Belongs to the annexin family.</text>
</comment>
<dbReference type="eggNOG" id="KOG0819">
    <property type="taxonomic scope" value="Eukaryota"/>
</dbReference>
<feature type="binding site" evidence="6">
    <location>
        <position position="67"/>
    </location>
    <ligand>
        <name>Ca(2+)</name>
        <dbReference type="ChEBI" id="CHEBI:29108"/>
        <label>1</label>
    </ligand>
</feature>
<dbReference type="InterPro" id="IPR009118">
    <property type="entry name" value="AnnexinD_plant"/>
</dbReference>
<dbReference type="GO" id="GO:0005886">
    <property type="term" value="C:plasma membrane"/>
    <property type="evidence" value="ECO:0007669"/>
    <property type="project" value="TreeGrafter"/>
</dbReference>
<dbReference type="KEGG" id="cam:101510205"/>
<reference evidence="8" key="1">
    <citation type="journal article" date="2013" name="Nat. Biotechnol.">
        <title>Draft genome sequence of chickpea (Cicer arietinum) provides a resource for trait improvement.</title>
        <authorList>
            <person name="Varshney R.K."/>
            <person name="Song C."/>
            <person name="Saxena R.K."/>
            <person name="Azam S."/>
            <person name="Yu S."/>
            <person name="Sharpe A.G."/>
            <person name="Cannon S."/>
            <person name="Baek J."/>
            <person name="Rosen B.D."/>
            <person name="Tar'an B."/>
            <person name="Millan T."/>
            <person name="Zhang X."/>
            <person name="Ramsay L.D."/>
            <person name="Iwata A."/>
            <person name="Wang Y."/>
            <person name="Nelson W."/>
            <person name="Farmer A.D."/>
            <person name="Gaur P.M."/>
            <person name="Soderlund C."/>
            <person name="Penmetsa R.V."/>
            <person name="Xu C."/>
            <person name="Bharti A.K."/>
            <person name="He W."/>
            <person name="Winter P."/>
            <person name="Zhao S."/>
            <person name="Hane J.K."/>
            <person name="Carrasquilla-Garcia N."/>
            <person name="Condie J.A."/>
            <person name="Upadhyaya H.D."/>
            <person name="Luo M.C."/>
            <person name="Thudi M."/>
            <person name="Gowda C.L."/>
            <person name="Singh N.P."/>
            <person name="Lichtenzveig J."/>
            <person name="Gali K.K."/>
            <person name="Rubio J."/>
            <person name="Nadarajan N."/>
            <person name="Dolezel J."/>
            <person name="Bansal K.C."/>
            <person name="Xu X."/>
            <person name="Edwards D."/>
            <person name="Zhang G."/>
            <person name="Kahl G."/>
            <person name="Gil J."/>
            <person name="Singh K.B."/>
            <person name="Datta S.K."/>
            <person name="Jackson S.A."/>
            <person name="Wang J."/>
            <person name="Cook D.R."/>
        </authorList>
    </citation>
    <scope>NUCLEOTIDE SEQUENCE [LARGE SCALE GENOMIC DNA]</scope>
    <source>
        <strain evidence="8">cv. CDC Frontier</strain>
    </source>
</reference>
<dbReference type="GO" id="GO:0001786">
    <property type="term" value="F:phosphatidylserine binding"/>
    <property type="evidence" value="ECO:0007669"/>
    <property type="project" value="TreeGrafter"/>
</dbReference>
<dbReference type="Gene3D" id="1.10.220.10">
    <property type="entry name" value="Annexin"/>
    <property type="match status" value="4"/>
</dbReference>
<dbReference type="InterPro" id="IPR001464">
    <property type="entry name" value="Annexin"/>
</dbReference>
<keyword evidence="3 6" id="KW-0106">Calcium</keyword>
<dbReference type="GO" id="GO:0009408">
    <property type="term" value="P:response to heat"/>
    <property type="evidence" value="ECO:0007669"/>
    <property type="project" value="TreeGrafter"/>
</dbReference>
<reference evidence="9" key="2">
    <citation type="submission" date="2025-08" db="UniProtKB">
        <authorList>
            <consortium name="RefSeq"/>
        </authorList>
    </citation>
    <scope>IDENTIFICATION</scope>
    <source>
        <tissue evidence="9">Etiolated seedlings</tissue>
    </source>
</reference>
<dbReference type="GO" id="GO:0009651">
    <property type="term" value="P:response to salt stress"/>
    <property type="evidence" value="ECO:0007669"/>
    <property type="project" value="TreeGrafter"/>
</dbReference>
<dbReference type="PaxDb" id="3827-XP_004511018.1"/>
<dbReference type="GO" id="GO:0005509">
    <property type="term" value="F:calcium ion binding"/>
    <property type="evidence" value="ECO:0007669"/>
    <property type="project" value="InterPro"/>
</dbReference>
<evidence type="ECO:0000313" key="9">
    <source>
        <dbReference type="RefSeq" id="XP_004511018.1"/>
    </source>
</evidence>
<dbReference type="InterPro" id="IPR018252">
    <property type="entry name" value="Annexin_repeat_CS"/>
</dbReference>
<feature type="binding site" evidence="6">
    <location>
        <position position="25"/>
    </location>
    <ligand>
        <name>Ca(2+)</name>
        <dbReference type="ChEBI" id="CHEBI:29108"/>
        <label>1</label>
    </ligand>
</feature>
<dbReference type="FunFam" id="1.10.220.10:FF:000001">
    <property type="entry name" value="Annexin"/>
    <property type="match status" value="1"/>
</dbReference>
<dbReference type="FunFam" id="1.10.220.10:FF:000006">
    <property type="entry name" value="Annexin"/>
    <property type="match status" value="1"/>
</dbReference>
<dbReference type="PRINTS" id="PR00196">
    <property type="entry name" value="ANNEXIN"/>
</dbReference>
<dbReference type="PANTHER" id="PTHR10502">
    <property type="entry name" value="ANNEXIN"/>
    <property type="match status" value="1"/>
</dbReference>